<keyword evidence="1" id="KW-0472">Membrane</keyword>
<dbReference type="VEuPathDB" id="PlasmoDB:PRELSG_0007950"/>
<evidence type="ECO:0000313" key="2">
    <source>
        <dbReference type="EMBL" id="CRG85324.1"/>
    </source>
</evidence>
<keyword evidence="1" id="KW-1133">Transmembrane helix</keyword>
<reference evidence="2 3" key="1">
    <citation type="submission" date="2015-04" db="EMBL/GenBank/DDBJ databases">
        <authorList>
            <consortium name="Pathogen Informatics"/>
        </authorList>
    </citation>
    <scope>NUCLEOTIDE SEQUENCE [LARGE SCALE GENOMIC DNA]</scope>
    <source>
        <strain evidence="2 3">SGS1</strain>
    </source>
</reference>
<dbReference type="RefSeq" id="XP_028531275.1">
    <property type="nucleotide sequence ID" value="XM_028676923.1"/>
</dbReference>
<dbReference type="Proteomes" id="UP000220158">
    <property type="component" value="Unassembled WGS sequence"/>
</dbReference>
<feature type="transmembrane region" description="Helical" evidence="1">
    <location>
        <begin position="138"/>
        <end position="157"/>
    </location>
</feature>
<keyword evidence="1" id="KW-0812">Transmembrane</keyword>
<name>A0A1J1GNJ7_PLARL</name>
<organism evidence="2 3">
    <name type="scientific">Plasmodium relictum</name>
    <dbReference type="NCBI Taxonomy" id="85471"/>
    <lineage>
        <taxon>Eukaryota</taxon>
        <taxon>Sar</taxon>
        <taxon>Alveolata</taxon>
        <taxon>Apicomplexa</taxon>
        <taxon>Aconoidasida</taxon>
        <taxon>Haemosporida</taxon>
        <taxon>Plasmodiidae</taxon>
        <taxon>Plasmodium</taxon>
        <taxon>Plasmodium (Haemamoeba)</taxon>
    </lineage>
</organism>
<keyword evidence="3" id="KW-1185">Reference proteome</keyword>
<evidence type="ECO:0000313" key="3">
    <source>
        <dbReference type="Proteomes" id="UP000220158"/>
    </source>
</evidence>
<protein>
    <submittedName>
        <fullName evidence="2">Uncharacterized protein</fullName>
    </submittedName>
</protein>
<dbReference type="KEGG" id="prel:PRELSG_0007950"/>
<gene>
    <name evidence="2" type="ORF">PRELSG_0007950</name>
</gene>
<proteinExistence type="predicted"/>
<dbReference type="EMBL" id="CVMU01000398">
    <property type="protein sequence ID" value="CRG85324.1"/>
    <property type="molecule type" value="Genomic_DNA"/>
</dbReference>
<sequence length="241" mass="27742">MEIIQKETFNQWKETKFERNLCISHASIKSNEFSMNTYAQKNSDISDKDVDNVIALTLHKDGILKSLSIIKKRINDNNNKITTIFRSEYILSDILDSCDTSSDNEIMKTKKILYDFNLSKIEIFLHKINLKKKLNKKSYISCFISIIILFLKSVNTADRCSYKLSRMCTTLNDMCARSCSLNGRRSFCNIIRGNCTGVPLQDTVDLGVHGVLDEIIEGPFITSFVALFFFFFFIYIVINNN</sequence>
<evidence type="ECO:0000256" key="1">
    <source>
        <dbReference type="SAM" id="Phobius"/>
    </source>
</evidence>
<accession>A0A1J1GNJ7</accession>
<feature type="transmembrane region" description="Helical" evidence="1">
    <location>
        <begin position="220"/>
        <end position="238"/>
    </location>
</feature>
<dbReference type="AlphaFoldDB" id="A0A1J1GNJ7"/>
<dbReference type="GeneID" id="39733995"/>